<name>A0A348AIL7_9FIRM</name>
<protein>
    <submittedName>
        <fullName evidence="1">Uncharacterized protein</fullName>
    </submittedName>
</protein>
<sequence length="68" mass="7449">MKKIGLALCGGAVRALAHIGVLKVFNREKIGIHSICGTRNCHGDSSDDMKYNVGLCHKNCPYDKTLLY</sequence>
<dbReference type="InterPro" id="IPR016035">
    <property type="entry name" value="Acyl_Trfase/lysoPLipase"/>
</dbReference>
<dbReference type="KEGG" id="mana:MAMMFC1_01582"/>
<evidence type="ECO:0000313" key="2">
    <source>
        <dbReference type="Proteomes" id="UP000276437"/>
    </source>
</evidence>
<dbReference type="AlphaFoldDB" id="A0A348AIL7"/>
<organism evidence="1 2">
    <name type="scientific">Methylomusa anaerophila</name>
    <dbReference type="NCBI Taxonomy" id="1930071"/>
    <lineage>
        <taxon>Bacteria</taxon>
        <taxon>Bacillati</taxon>
        <taxon>Bacillota</taxon>
        <taxon>Negativicutes</taxon>
        <taxon>Selenomonadales</taxon>
        <taxon>Sporomusaceae</taxon>
        <taxon>Methylomusa</taxon>
    </lineage>
</organism>
<proteinExistence type="predicted"/>
<dbReference type="EMBL" id="AP018449">
    <property type="protein sequence ID" value="BBB90915.1"/>
    <property type="molecule type" value="Genomic_DNA"/>
</dbReference>
<dbReference type="SUPFAM" id="SSF52151">
    <property type="entry name" value="FabD/lysophospholipase-like"/>
    <property type="match status" value="1"/>
</dbReference>
<gene>
    <name evidence="1" type="ORF">MAMMFC1_01582</name>
</gene>
<dbReference type="Proteomes" id="UP000276437">
    <property type="component" value="Chromosome"/>
</dbReference>
<reference evidence="1 2" key="1">
    <citation type="journal article" date="2018" name="Int. J. Syst. Evol. Microbiol.">
        <title>Methylomusa anaerophila gen. nov., sp. nov., an anaerobic methanol-utilizing bacterium isolated from a microbial fuel cell.</title>
        <authorList>
            <person name="Amano N."/>
            <person name="Yamamuro A."/>
            <person name="Miyahara M."/>
            <person name="Kouzuma A."/>
            <person name="Abe T."/>
            <person name="Watanabe K."/>
        </authorList>
    </citation>
    <scope>NUCLEOTIDE SEQUENCE [LARGE SCALE GENOMIC DNA]</scope>
    <source>
        <strain evidence="1 2">MMFC1</strain>
    </source>
</reference>
<evidence type="ECO:0000313" key="1">
    <source>
        <dbReference type="EMBL" id="BBB90915.1"/>
    </source>
</evidence>
<accession>A0A348AIL7</accession>
<keyword evidence="2" id="KW-1185">Reference proteome</keyword>
<dbReference type="Gene3D" id="3.40.1090.10">
    <property type="entry name" value="Cytosolic phospholipase A2 catalytic domain"/>
    <property type="match status" value="1"/>
</dbReference>